<evidence type="ECO:0000313" key="2">
    <source>
        <dbReference type="Proteomes" id="UP000231152"/>
    </source>
</evidence>
<dbReference type="EMBL" id="PFET01000008">
    <property type="protein sequence ID" value="PJE75952.1"/>
    <property type="molecule type" value="Genomic_DNA"/>
</dbReference>
<proteinExistence type="predicted"/>
<evidence type="ECO:0000313" key="1">
    <source>
        <dbReference type="EMBL" id="PJE75952.1"/>
    </source>
</evidence>
<organism evidence="1 2">
    <name type="scientific">Candidatus Uhrbacteria bacterium CG10_big_fil_rev_8_21_14_0_10_48_11</name>
    <dbReference type="NCBI Taxonomy" id="1975037"/>
    <lineage>
        <taxon>Bacteria</taxon>
        <taxon>Candidatus Uhriibacteriota</taxon>
    </lineage>
</organism>
<comment type="caution">
    <text evidence="1">The sequence shown here is derived from an EMBL/GenBank/DDBJ whole genome shotgun (WGS) entry which is preliminary data.</text>
</comment>
<evidence type="ECO:0008006" key="3">
    <source>
        <dbReference type="Google" id="ProtNLM"/>
    </source>
</evidence>
<name>A0A2M8LES0_9BACT</name>
<accession>A0A2M8LES0</accession>
<protein>
    <recommendedName>
        <fullName evidence="3">Indole-3-glycerol-phosphate synthase</fullName>
    </recommendedName>
</protein>
<dbReference type="SUPFAM" id="SSF51366">
    <property type="entry name" value="Ribulose-phoshate binding barrel"/>
    <property type="match status" value="1"/>
</dbReference>
<dbReference type="Proteomes" id="UP000231152">
    <property type="component" value="Unassembled WGS sequence"/>
</dbReference>
<dbReference type="InterPro" id="IPR011060">
    <property type="entry name" value="RibuloseP-bd_barrel"/>
</dbReference>
<gene>
    <name evidence="1" type="ORF">COV04_02250</name>
</gene>
<sequence length="129" mass="14373">MAENQPILAKGIHASDDEVKAAFDAGATHVLVVGRIPEYCSMSCLIEPYTVEELRRIPAAYRAVWNDRDLRLLYQPENSKTETWEQARAAFGRNWLCQASNLRTIADIKPGASAVLVGTRLIGFVQSLR</sequence>
<dbReference type="AlphaFoldDB" id="A0A2M8LES0"/>
<reference evidence="1 2" key="1">
    <citation type="submission" date="2017-09" db="EMBL/GenBank/DDBJ databases">
        <title>Depth-based differentiation of microbial function through sediment-hosted aquifers and enrichment of novel symbionts in the deep terrestrial subsurface.</title>
        <authorList>
            <person name="Probst A.J."/>
            <person name="Ladd B."/>
            <person name="Jarett J.K."/>
            <person name="Geller-Mcgrath D.E."/>
            <person name="Sieber C.M."/>
            <person name="Emerson J.B."/>
            <person name="Anantharaman K."/>
            <person name="Thomas B.C."/>
            <person name="Malmstrom R."/>
            <person name="Stieglmeier M."/>
            <person name="Klingl A."/>
            <person name="Woyke T."/>
            <person name="Ryan C.M."/>
            <person name="Banfield J.F."/>
        </authorList>
    </citation>
    <scope>NUCLEOTIDE SEQUENCE [LARGE SCALE GENOMIC DNA]</scope>
    <source>
        <strain evidence="1">CG10_big_fil_rev_8_21_14_0_10_48_11</strain>
    </source>
</reference>